<name>A0A5J4WP49_9EUKA</name>
<dbReference type="SUPFAM" id="SSF56672">
    <property type="entry name" value="DNA/RNA polymerases"/>
    <property type="match status" value="1"/>
</dbReference>
<feature type="domain" description="Reverse transcriptase" evidence="1">
    <location>
        <begin position="43"/>
        <end position="124"/>
    </location>
</feature>
<dbReference type="EMBL" id="SNRW01001360">
    <property type="protein sequence ID" value="KAA6396701.1"/>
    <property type="molecule type" value="Genomic_DNA"/>
</dbReference>
<evidence type="ECO:0000313" key="2">
    <source>
        <dbReference type="EMBL" id="KAA6396701.1"/>
    </source>
</evidence>
<sequence length="124" mass="15037">MKFRGTEDEAKKYKIMLEEKLKENIEIPIKKEKIKWYIPIFMIKKENGKWRKILDAKALNIQITDFHFKMHDSFEMRQTIRLGDWSTSLDLSSAFHHLIVQTESQSYLAFKFQNNHYTYRAMPF</sequence>
<dbReference type="AlphaFoldDB" id="A0A5J4WP49"/>
<dbReference type="Gene3D" id="3.30.70.270">
    <property type="match status" value="1"/>
</dbReference>
<proteinExistence type="predicted"/>
<organism evidence="2 3">
    <name type="scientific">Streblomastix strix</name>
    <dbReference type="NCBI Taxonomy" id="222440"/>
    <lineage>
        <taxon>Eukaryota</taxon>
        <taxon>Metamonada</taxon>
        <taxon>Preaxostyla</taxon>
        <taxon>Oxymonadida</taxon>
        <taxon>Streblomastigidae</taxon>
        <taxon>Streblomastix</taxon>
    </lineage>
</organism>
<dbReference type="Gene3D" id="3.10.10.10">
    <property type="entry name" value="HIV Type 1 Reverse Transcriptase, subunit A, domain 1"/>
    <property type="match status" value="1"/>
</dbReference>
<dbReference type="PANTHER" id="PTHR33064">
    <property type="entry name" value="POL PROTEIN"/>
    <property type="match status" value="1"/>
</dbReference>
<protein>
    <recommendedName>
        <fullName evidence="1">Reverse transcriptase domain-containing protein</fullName>
    </recommendedName>
</protein>
<gene>
    <name evidence="2" type="ORF">EZS28_007769</name>
</gene>
<evidence type="ECO:0000313" key="3">
    <source>
        <dbReference type="Proteomes" id="UP000324800"/>
    </source>
</evidence>
<accession>A0A5J4WP49</accession>
<dbReference type="InterPro" id="IPR051320">
    <property type="entry name" value="Viral_Replic_Matur_Polypro"/>
</dbReference>
<dbReference type="PANTHER" id="PTHR33064:SF37">
    <property type="entry name" value="RIBONUCLEASE H"/>
    <property type="match status" value="1"/>
</dbReference>
<reference evidence="2 3" key="1">
    <citation type="submission" date="2019-03" db="EMBL/GenBank/DDBJ databases">
        <title>Single cell metagenomics reveals metabolic interactions within the superorganism composed of flagellate Streblomastix strix and complex community of Bacteroidetes bacteria on its surface.</title>
        <authorList>
            <person name="Treitli S.C."/>
            <person name="Kolisko M."/>
            <person name="Husnik F."/>
            <person name="Keeling P."/>
            <person name="Hampl V."/>
        </authorList>
    </citation>
    <scope>NUCLEOTIDE SEQUENCE [LARGE SCALE GENOMIC DNA]</scope>
    <source>
        <strain evidence="2">ST1C</strain>
    </source>
</reference>
<dbReference type="InterPro" id="IPR043128">
    <property type="entry name" value="Rev_trsase/Diguanyl_cyclase"/>
</dbReference>
<dbReference type="Proteomes" id="UP000324800">
    <property type="component" value="Unassembled WGS sequence"/>
</dbReference>
<comment type="caution">
    <text evidence="2">The sequence shown here is derived from an EMBL/GenBank/DDBJ whole genome shotgun (WGS) entry which is preliminary data.</text>
</comment>
<dbReference type="Pfam" id="PF00078">
    <property type="entry name" value="RVT_1"/>
    <property type="match status" value="1"/>
</dbReference>
<dbReference type="InterPro" id="IPR043502">
    <property type="entry name" value="DNA/RNA_pol_sf"/>
</dbReference>
<evidence type="ECO:0000259" key="1">
    <source>
        <dbReference type="Pfam" id="PF00078"/>
    </source>
</evidence>
<dbReference type="InterPro" id="IPR000477">
    <property type="entry name" value="RT_dom"/>
</dbReference>